<dbReference type="Gene3D" id="3.40.50.1820">
    <property type="entry name" value="alpha/beta hydrolase"/>
    <property type="match status" value="1"/>
</dbReference>
<proteinExistence type="predicted"/>
<evidence type="ECO:0000313" key="2">
    <source>
        <dbReference type="Proteomes" id="UP000604661"/>
    </source>
</evidence>
<dbReference type="RefSeq" id="WP_190902035.1">
    <property type="nucleotide sequence ID" value="NZ_JACJTE010000134.1"/>
</dbReference>
<dbReference type="InterPro" id="IPR029058">
    <property type="entry name" value="AB_hydrolase_fold"/>
</dbReference>
<reference evidence="1 2" key="1">
    <citation type="journal article" date="2020" name="ISME J.">
        <title>Comparative genomics reveals insights into cyanobacterial evolution and habitat adaptation.</title>
        <authorList>
            <person name="Chen M.Y."/>
            <person name="Teng W.K."/>
            <person name="Zhao L."/>
            <person name="Hu C.X."/>
            <person name="Zhou Y.K."/>
            <person name="Han B.P."/>
            <person name="Song L.R."/>
            <person name="Shu W.S."/>
        </authorList>
    </citation>
    <scope>NUCLEOTIDE SEQUENCE [LARGE SCALE GENOMIC DNA]</scope>
    <source>
        <strain evidence="1 2">FACHB-391</strain>
    </source>
</reference>
<protein>
    <submittedName>
        <fullName evidence="1">Uncharacterized protein</fullName>
    </submittedName>
</protein>
<organism evidence="1 2">
    <name type="scientific">Nostoc linckia FACHB-391</name>
    <dbReference type="NCBI Taxonomy" id="2692906"/>
    <lineage>
        <taxon>Bacteria</taxon>
        <taxon>Bacillati</taxon>
        <taxon>Cyanobacteriota</taxon>
        <taxon>Cyanophyceae</taxon>
        <taxon>Nostocales</taxon>
        <taxon>Nostocaceae</taxon>
        <taxon>Nostoc</taxon>
    </lineage>
</organism>
<sequence>MTNINVNAEQCNSLSLNEQQQIINILKKTTLLKEKDSIVLEAGAPSAEVVSVISTESIFCEIACRTGQAAAIAACASIPGGQIAFLNLAYFFFSIFIQRGFQKYRAFALPTLVITRDSDVAILPGNSNVLVQKISGAKLAMIKDAAHGFAYSHAVEAADPLMKFLL</sequence>
<dbReference type="SUPFAM" id="SSF53474">
    <property type="entry name" value="alpha/beta-Hydrolases"/>
    <property type="match status" value="1"/>
</dbReference>
<comment type="caution">
    <text evidence="1">The sequence shown here is derived from an EMBL/GenBank/DDBJ whole genome shotgun (WGS) entry which is preliminary data.</text>
</comment>
<name>A0ABR8F8S7_NOSLI</name>
<dbReference type="EMBL" id="JACJTE010000134">
    <property type="protein sequence ID" value="MBD2566031.1"/>
    <property type="molecule type" value="Genomic_DNA"/>
</dbReference>
<evidence type="ECO:0000313" key="1">
    <source>
        <dbReference type="EMBL" id="MBD2566031.1"/>
    </source>
</evidence>
<accession>A0ABR8F8S7</accession>
<dbReference type="Proteomes" id="UP000604661">
    <property type="component" value="Unassembled WGS sequence"/>
</dbReference>
<gene>
    <name evidence="1" type="ORF">H6G95_36915</name>
</gene>
<keyword evidence="2" id="KW-1185">Reference proteome</keyword>